<dbReference type="PANTHER" id="PTHR42887:SF2">
    <property type="entry name" value="OS12G0638800 PROTEIN"/>
    <property type="match status" value="1"/>
</dbReference>
<dbReference type="Gene3D" id="3.50.50.60">
    <property type="entry name" value="FAD/NAD(P)-binding domain"/>
    <property type="match status" value="1"/>
</dbReference>
<comment type="caution">
    <text evidence="6">The sequence shown here is derived from an EMBL/GenBank/DDBJ whole genome shotgun (WGS) entry which is preliminary data.</text>
</comment>
<proteinExistence type="predicted"/>
<sequence>MGRRIVIIGGGAAGFFAAANLQQLPNDVEVVILEKSNKTLSKVKVSGGGRCNVTTSLDQVGQLVKQYPRGEKPLRNLFKAFGPVELRQWFEERGIPLKAEDDGRVFPTSDSSQTIIDCLREEAQRLGVKVMHGEQVVDLSQKPEGWTVTTSGGKLWEADLVMVAIGGHPKSAAYDWLSALGLELEKPLPSLFTFNIPDSPLLTLAGTSVPSAEVKIAGTKFSYTGPLLITHWGLSGPAVLKLSAFAARHLAEKDYQFQVLVKWDQEWNEDAVRNWVSENRNSQAKKKIVNCPLRPLTQRLWSTLMELAGIPEEMRWADLPKKSANKLINAMVSMPFEVAGKTTFKEEFVTAGGVKCSEVDFKSMQSRKLAGLYLAGEVLDVDGITGGYNFQNAWSGGYVAARHMVEQLKN</sequence>
<feature type="domain" description="RsdA/BaiN/AoA(So)-like insert" evidence="5">
    <location>
        <begin position="189"/>
        <end position="349"/>
    </location>
</feature>
<dbReference type="Pfam" id="PF03486">
    <property type="entry name" value="HI0933_like"/>
    <property type="match status" value="1"/>
</dbReference>
<name>A0AAN5AM16_9BACT</name>
<dbReference type="Gene3D" id="2.40.30.10">
    <property type="entry name" value="Translation factors"/>
    <property type="match status" value="1"/>
</dbReference>
<dbReference type="EMBL" id="BQKE01000001">
    <property type="protein sequence ID" value="GJM61438.1"/>
    <property type="molecule type" value="Genomic_DNA"/>
</dbReference>
<dbReference type="InterPro" id="IPR004792">
    <property type="entry name" value="BaiN-like"/>
</dbReference>
<keyword evidence="3" id="KW-0274">FAD</keyword>
<dbReference type="InterPro" id="IPR036188">
    <property type="entry name" value="FAD/NAD-bd_sf"/>
</dbReference>
<organism evidence="6 7">
    <name type="scientific">Persicobacter diffluens</name>
    <dbReference type="NCBI Taxonomy" id="981"/>
    <lineage>
        <taxon>Bacteria</taxon>
        <taxon>Pseudomonadati</taxon>
        <taxon>Bacteroidota</taxon>
        <taxon>Cytophagia</taxon>
        <taxon>Cytophagales</taxon>
        <taxon>Persicobacteraceae</taxon>
        <taxon>Persicobacter</taxon>
    </lineage>
</organism>
<dbReference type="Proteomes" id="UP001310022">
    <property type="component" value="Unassembled WGS sequence"/>
</dbReference>
<dbReference type="Gene3D" id="1.10.8.260">
    <property type="entry name" value="HI0933 insert domain-like"/>
    <property type="match status" value="1"/>
</dbReference>
<dbReference type="SUPFAM" id="SSF160996">
    <property type="entry name" value="HI0933 insert domain-like"/>
    <property type="match status" value="1"/>
</dbReference>
<dbReference type="PRINTS" id="PR00368">
    <property type="entry name" value="FADPNR"/>
</dbReference>
<evidence type="ECO:0000313" key="6">
    <source>
        <dbReference type="EMBL" id="GJM61438.1"/>
    </source>
</evidence>
<gene>
    <name evidence="6" type="ORF">PEDI_19900</name>
</gene>
<dbReference type="NCBIfam" id="TIGR00275">
    <property type="entry name" value="aminoacetone oxidase family FAD-binding enzyme"/>
    <property type="match status" value="1"/>
</dbReference>
<evidence type="ECO:0000256" key="2">
    <source>
        <dbReference type="ARBA" id="ARBA00022630"/>
    </source>
</evidence>
<keyword evidence="7" id="KW-1185">Reference proteome</keyword>
<protein>
    <submittedName>
        <fullName evidence="6">Flavoprotein</fullName>
    </submittedName>
</protein>
<evidence type="ECO:0000313" key="7">
    <source>
        <dbReference type="Proteomes" id="UP001310022"/>
    </source>
</evidence>
<evidence type="ECO:0000256" key="3">
    <source>
        <dbReference type="ARBA" id="ARBA00022827"/>
    </source>
</evidence>
<evidence type="ECO:0000259" key="4">
    <source>
        <dbReference type="Pfam" id="PF03486"/>
    </source>
</evidence>
<comment type="cofactor">
    <cofactor evidence="1">
        <name>FAD</name>
        <dbReference type="ChEBI" id="CHEBI:57692"/>
    </cofactor>
</comment>
<evidence type="ECO:0000259" key="5">
    <source>
        <dbReference type="Pfam" id="PF22780"/>
    </source>
</evidence>
<dbReference type="InterPro" id="IPR057661">
    <property type="entry name" value="RsdA/BaiN/AoA(So)_Rossmann"/>
</dbReference>
<accession>A0AAN5AM16</accession>
<evidence type="ECO:0000256" key="1">
    <source>
        <dbReference type="ARBA" id="ARBA00001974"/>
    </source>
</evidence>
<reference evidence="6 7" key="1">
    <citation type="submission" date="2021-12" db="EMBL/GenBank/DDBJ databases">
        <title>Genome sequencing of bacteria with rrn-lacking chromosome and rrn-plasmid.</title>
        <authorList>
            <person name="Anda M."/>
            <person name="Iwasaki W."/>
        </authorList>
    </citation>
    <scope>NUCLEOTIDE SEQUENCE [LARGE SCALE GENOMIC DNA]</scope>
    <source>
        <strain evidence="6 7">NBRC 15940</strain>
    </source>
</reference>
<dbReference type="RefSeq" id="WP_338236985.1">
    <property type="nucleotide sequence ID" value="NZ_BQKE01000001.1"/>
</dbReference>
<dbReference type="AlphaFoldDB" id="A0AAN5AM16"/>
<feature type="domain" description="RsdA/BaiN/AoA(So)-like Rossmann fold-like" evidence="4">
    <location>
        <begin position="4"/>
        <end position="402"/>
    </location>
</feature>
<dbReference type="PANTHER" id="PTHR42887">
    <property type="entry name" value="OS12G0638800 PROTEIN"/>
    <property type="match status" value="1"/>
</dbReference>
<keyword evidence="2" id="KW-0285">Flavoprotein</keyword>
<dbReference type="InterPro" id="IPR055178">
    <property type="entry name" value="RsdA/BaiN/AoA(So)-like_dom"/>
</dbReference>
<dbReference type="SUPFAM" id="SSF51905">
    <property type="entry name" value="FAD/NAD(P)-binding domain"/>
    <property type="match status" value="1"/>
</dbReference>
<dbReference type="InterPro" id="IPR023166">
    <property type="entry name" value="BaiN-like_dom_sf"/>
</dbReference>
<dbReference type="Pfam" id="PF22780">
    <property type="entry name" value="HI0933_like_1st"/>
    <property type="match status" value="1"/>
</dbReference>